<evidence type="ECO:0000256" key="1">
    <source>
        <dbReference type="SAM" id="MobiDB-lite"/>
    </source>
</evidence>
<accession>A0A6F9XJM8</accession>
<feature type="compositionally biased region" description="Basic and acidic residues" evidence="1">
    <location>
        <begin position="234"/>
        <end position="261"/>
    </location>
</feature>
<organism evidence="2">
    <name type="scientific">Ligilactobacillus agilis</name>
    <dbReference type="NCBI Taxonomy" id="1601"/>
    <lineage>
        <taxon>Bacteria</taxon>
        <taxon>Bacillati</taxon>
        <taxon>Bacillota</taxon>
        <taxon>Bacilli</taxon>
        <taxon>Lactobacillales</taxon>
        <taxon>Lactobacillaceae</taxon>
        <taxon>Ligilactobacillus</taxon>
    </lineage>
</organism>
<gene>
    <name evidence="2" type="ORF">SY212_04470</name>
</gene>
<dbReference type="RefSeq" id="WP_172584256.1">
    <property type="nucleotide sequence ID" value="NZ_BLAM01000054.1"/>
</dbReference>
<protein>
    <submittedName>
        <fullName evidence="2">Uncharacterized protein</fullName>
    </submittedName>
</protein>
<reference evidence="2" key="1">
    <citation type="submission" date="2019-10" db="EMBL/GenBank/DDBJ databases">
        <title>Lactobacillus agilis SY212 Whole Genome Sequencing Project.</title>
        <authorList>
            <person name="Suzuki S."/>
            <person name="Endo A."/>
            <person name="Maeno S."/>
            <person name="Shiwa Y."/>
            <person name="Matsutani M."/>
            <person name="Kajikawa A."/>
        </authorList>
    </citation>
    <scope>NUCLEOTIDE SEQUENCE</scope>
    <source>
        <strain evidence="2">SY212</strain>
    </source>
</reference>
<dbReference type="AlphaFoldDB" id="A0A6F9XJM8"/>
<feature type="region of interest" description="Disordered" evidence="1">
    <location>
        <begin position="232"/>
        <end position="261"/>
    </location>
</feature>
<proteinExistence type="predicted"/>
<dbReference type="Proteomes" id="UP000494265">
    <property type="component" value="Unassembled WGS sequence"/>
</dbReference>
<name>A0A6F9XJM8_9LACO</name>
<comment type="caution">
    <text evidence="2">The sequence shown here is derived from an EMBL/GenBank/DDBJ whole genome shotgun (WGS) entry which is preliminary data.</text>
</comment>
<evidence type="ECO:0000313" key="2">
    <source>
        <dbReference type="EMBL" id="GET05417.1"/>
    </source>
</evidence>
<sequence length="356" mass="40999">MYADDFRKKMKALGNTTYDRNMKRKAREFELWFANTLDRSQCLIDGKETTAVFQDHSQSNNKDLSDDKYLIVPNDVEVGVGSYVSWDASQWGHSEWLVFTEEHKTIPTHQQLKIKEVNKRLKWIVDYDGHKVCNNGEGWGAYVQNQTLYTLGVSFAGKYSSLINAKMMLYLQDNEETRKLKLGSRLFIGNNVYRIEFADNISRVGLINFLLDEDTLNEEYDNVELGIANYWHQDNPKSTDTDSETKDDSSNQDDTKQDKPTKVEWKIEGSTVGKLGRTYTYTPVEVKEDGTTVPTTVDEWVLADIEDLPVYIQDRSSELLNIKVKDDRRYVGQLLNIMAKKNGEVKNVAVHIANKF</sequence>
<dbReference type="EMBL" id="BLAM01000054">
    <property type="protein sequence ID" value="GET05417.1"/>
    <property type="molecule type" value="Genomic_DNA"/>
</dbReference>